<keyword evidence="3" id="KW-1185">Reference proteome</keyword>
<protein>
    <submittedName>
        <fullName evidence="2">Uncharacterized protein</fullName>
    </submittedName>
</protein>
<dbReference type="Proteomes" id="UP000800035">
    <property type="component" value="Unassembled WGS sequence"/>
</dbReference>
<evidence type="ECO:0000256" key="1">
    <source>
        <dbReference type="SAM" id="MobiDB-lite"/>
    </source>
</evidence>
<feature type="region of interest" description="Disordered" evidence="1">
    <location>
        <begin position="93"/>
        <end position="154"/>
    </location>
</feature>
<accession>A0A6A5TCW7</accession>
<gene>
    <name evidence="2" type="ORF">CC80DRAFT_496694</name>
</gene>
<feature type="compositionally biased region" description="Basic residues" evidence="1">
    <location>
        <begin position="127"/>
        <end position="140"/>
    </location>
</feature>
<evidence type="ECO:0000313" key="2">
    <source>
        <dbReference type="EMBL" id="KAF1950625.1"/>
    </source>
</evidence>
<dbReference type="EMBL" id="ML977024">
    <property type="protein sequence ID" value="KAF1950625.1"/>
    <property type="molecule type" value="Genomic_DNA"/>
</dbReference>
<name>A0A6A5TCW7_9PLEO</name>
<reference evidence="2" key="1">
    <citation type="journal article" date="2020" name="Stud. Mycol.">
        <title>101 Dothideomycetes genomes: a test case for predicting lifestyles and emergence of pathogens.</title>
        <authorList>
            <person name="Haridas S."/>
            <person name="Albert R."/>
            <person name="Binder M."/>
            <person name="Bloem J."/>
            <person name="Labutti K."/>
            <person name="Salamov A."/>
            <person name="Andreopoulos B."/>
            <person name="Baker S."/>
            <person name="Barry K."/>
            <person name="Bills G."/>
            <person name="Bluhm B."/>
            <person name="Cannon C."/>
            <person name="Castanera R."/>
            <person name="Culley D."/>
            <person name="Daum C."/>
            <person name="Ezra D."/>
            <person name="Gonzalez J."/>
            <person name="Henrissat B."/>
            <person name="Kuo A."/>
            <person name="Liang C."/>
            <person name="Lipzen A."/>
            <person name="Lutzoni F."/>
            <person name="Magnuson J."/>
            <person name="Mondo S."/>
            <person name="Nolan M."/>
            <person name="Ohm R."/>
            <person name="Pangilinan J."/>
            <person name="Park H.-J."/>
            <person name="Ramirez L."/>
            <person name="Alfaro M."/>
            <person name="Sun H."/>
            <person name="Tritt A."/>
            <person name="Yoshinaga Y."/>
            <person name="Zwiers L.-H."/>
            <person name="Turgeon B."/>
            <person name="Goodwin S."/>
            <person name="Spatafora J."/>
            <person name="Crous P."/>
            <person name="Grigoriev I."/>
        </authorList>
    </citation>
    <scope>NUCLEOTIDE SEQUENCE</scope>
    <source>
        <strain evidence="2">CBS 675.92</strain>
    </source>
</reference>
<sequence>MDNLSDTDFSPQDTNLAARREASLEALKLYSGSFASLCTPMDRFIASTPTQDVQPWLARHVSNDSAIARRDCWETLDATQLASELNANVEMDEVQEVCPGSPRPSSDTLSVTRSLGSRNDGKEHGGARNRRKLRVRRQRRNTVEKHKMSKSPHV</sequence>
<proteinExistence type="predicted"/>
<organism evidence="2 3">
    <name type="scientific">Byssothecium circinans</name>
    <dbReference type="NCBI Taxonomy" id="147558"/>
    <lineage>
        <taxon>Eukaryota</taxon>
        <taxon>Fungi</taxon>
        <taxon>Dikarya</taxon>
        <taxon>Ascomycota</taxon>
        <taxon>Pezizomycotina</taxon>
        <taxon>Dothideomycetes</taxon>
        <taxon>Pleosporomycetidae</taxon>
        <taxon>Pleosporales</taxon>
        <taxon>Massarineae</taxon>
        <taxon>Massarinaceae</taxon>
        <taxon>Byssothecium</taxon>
    </lineage>
</organism>
<feature type="compositionally biased region" description="Polar residues" evidence="1">
    <location>
        <begin position="103"/>
        <end position="117"/>
    </location>
</feature>
<dbReference type="AlphaFoldDB" id="A0A6A5TCW7"/>
<dbReference type="OrthoDB" id="3778648at2759"/>
<evidence type="ECO:0000313" key="3">
    <source>
        <dbReference type="Proteomes" id="UP000800035"/>
    </source>
</evidence>